<dbReference type="AlphaFoldDB" id="A0A2V3Y669"/>
<dbReference type="GeneID" id="86062528"/>
<evidence type="ECO:0000313" key="1">
    <source>
        <dbReference type="EMBL" id="PXX52039.1"/>
    </source>
</evidence>
<organism evidence="1 2">
    <name type="scientific">Hungatella effluvii</name>
    <dbReference type="NCBI Taxonomy" id="1096246"/>
    <lineage>
        <taxon>Bacteria</taxon>
        <taxon>Bacillati</taxon>
        <taxon>Bacillota</taxon>
        <taxon>Clostridia</taxon>
        <taxon>Lachnospirales</taxon>
        <taxon>Lachnospiraceae</taxon>
        <taxon>Hungatella</taxon>
    </lineage>
</organism>
<evidence type="ECO:0000313" key="2">
    <source>
        <dbReference type="Proteomes" id="UP000248057"/>
    </source>
</evidence>
<name>A0A2V3Y669_9FIRM</name>
<comment type="caution">
    <text evidence="1">The sequence shown here is derived from an EMBL/GenBank/DDBJ whole genome shotgun (WGS) entry which is preliminary data.</text>
</comment>
<gene>
    <name evidence="1" type="ORF">DFR60_108124</name>
</gene>
<dbReference type="EMBL" id="QJKD01000008">
    <property type="protein sequence ID" value="PXX52039.1"/>
    <property type="molecule type" value="Genomic_DNA"/>
</dbReference>
<dbReference type="RefSeq" id="WP_110323851.1">
    <property type="nucleotide sequence ID" value="NZ_QJKD01000008.1"/>
</dbReference>
<accession>A0A2V3Y669</accession>
<dbReference type="Proteomes" id="UP000248057">
    <property type="component" value="Unassembled WGS sequence"/>
</dbReference>
<reference evidence="1 2" key="1">
    <citation type="submission" date="2018-05" db="EMBL/GenBank/DDBJ databases">
        <title>Genomic Encyclopedia of Type Strains, Phase IV (KMG-IV): sequencing the most valuable type-strain genomes for metagenomic binning, comparative biology and taxonomic classification.</title>
        <authorList>
            <person name="Goeker M."/>
        </authorList>
    </citation>
    <scope>NUCLEOTIDE SEQUENCE [LARGE SCALE GENOMIC DNA]</scope>
    <source>
        <strain evidence="1 2">DSM 24995</strain>
    </source>
</reference>
<proteinExistence type="predicted"/>
<protein>
    <submittedName>
        <fullName evidence="1">Uncharacterized protein</fullName>
    </submittedName>
</protein>
<sequence length="99" mass="11612">MDTDNIITIIYEKRLDGEINQQVLKDPEYKEAERDSVIKLEKLLKTRLTKKQRHHLDQFDSSKNNLAVEYGRIAYFQGMKDGFQLSQILSGNQETQTNH</sequence>
<keyword evidence="2" id="KW-1185">Reference proteome</keyword>